<comment type="caution">
    <text evidence="3">The sequence shown here is derived from an EMBL/GenBank/DDBJ whole genome shotgun (WGS) entry which is preliminary data.</text>
</comment>
<dbReference type="Gene3D" id="3.40.50.1110">
    <property type="entry name" value="SGNH hydrolase"/>
    <property type="match status" value="1"/>
</dbReference>
<accession>A0A2U2B8V9</accession>
<dbReference type="PANTHER" id="PTHR31988">
    <property type="entry name" value="ESTERASE, PUTATIVE (DUF303)-RELATED"/>
    <property type="match status" value="1"/>
</dbReference>
<evidence type="ECO:0000256" key="1">
    <source>
        <dbReference type="ARBA" id="ARBA00022801"/>
    </source>
</evidence>
<gene>
    <name evidence="3" type="ORF">DDZ16_10785</name>
</gene>
<dbReference type="PROSITE" id="PS51257">
    <property type="entry name" value="PROKAR_LIPOPROTEIN"/>
    <property type="match status" value="1"/>
</dbReference>
<dbReference type="Proteomes" id="UP000244956">
    <property type="component" value="Unassembled WGS sequence"/>
</dbReference>
<dbReference type="AlphaFoldDB" id="A0A2U2B8V9"/>
<dbReference type="GO" id="GO:0016788">
    <property type="term" value="F:hydrolase activity, acting on ester bonds"/>
    <property type="evidence" value="ECO:0007669"/>
    <property type="project" value="UniProtKB-ARBA"/>
</dbReference>
<feature type="domain" description="Sialate O-acetylesterase" evidence="2">
    <location>
        <begin position="30"/>
        <end position="285"/>
    </location>
</feature>
<evidence type="ECO:0000313" key="4">
    <source>
        <dbReference type="Proteomes" id="UP000244956"/>
    </source>
</evidence>
<dbReference type="InterPro" id="IPR005181">
    <property type="entry name" value="SASA"/>
</dbReference>
<dbReference type="Pfam" id="PF03629">
    <property type="entry name" value="SASA"/>
    <property type="match status" value="1"/>
</dbReference>
<dbReference type="PANTHER" id="PTHR31988:SF19">
    <property type="entry name" value="9-O-ACETYL-N-ACETYLNEURAMINIC ACID DEACETYLASE-RELATED"/>
    <property type="match status" value="1"/>
</dbReference>
<evidence type="ECO:0000313" key="3">
    <source>
        <dbReference type="EMBL" id="PWD99483.1"/>
    </source>
</evidence>
<dbReference type="InterPro" id="IPR036514">
    <property type="entry name" value="SGNH_hydro_sf"/>
</dbReference>
<dbReference type="InterPro" id="IPR052940">
    <property type="entry name" value="Carb_Esterase_6"/>
</dbReference>
<organism evidence="3 4">
    <name type="scientific">Marinilabilia rubra</name>
    <dbReference type="NCBI Taxonomy" id="2162893"/>
    <lineage>
        <taxon>Bacteria</taxon>
        <taxon>Pseudomonadati</taxon>
        <taxon>Bacteroidota</taxon>
        <taxon>Bacteroidia</taxon>
        <taxon>Marinilabiliales</taxon>
        <taxon>Marinilabiliaceae</taxon>
        <taxon>Marinilabilia</taxon>
    </lineage>
</organism>
<sequence length="290" mass="33065">MKNTIFLLLTGLMLISCGTPTEIKAETNKKKVFLFAGQSNMDGRGNGAELSKNDLERLALISDRILFYYNHQPVTPLQLTTPGKFVQKKFCLTKSFGPELFFGIELAEKYPDDEFIFIKRSVGGTSLYGCWNPDWSIEKASLVNEQDKAQLYSDFIEYTKSILETFTPNEYEIEGMLWVQGEADSNIKKGGEKPAETYGENLQNLVNAVRVDLKMPEMPFILFQVGSGKVVEGMKQVADNDDKVFMIPQSNDKESQNFYEQNPPPIFHYTTMSMKRIGIEFFKLYEKIPD</sequence>
<dbReference type="SUPFAM" id="SSF52266">
    <property type="entry name" value="SGNH hydrolase"/>
    <property type="match status" value="1"/>
</dbReference>
<dbReference type="OrthoDB" id="9795554at2"/>
<keyword evidence="4" id="KW-1185">Reference proteome</keyword>
<reference evidence="3 4" key="1">
    <citation type="submission" date="2018-05" db="EMBL/GenBank/DDBJ databases">
        <title>Marinilabilia rubrum sp. nov., isolated from saltern sediment.</title>
        <authorList>
            <person name="Zhang R."/>
        </authorList>
    </citation>
    <scope>NUCLEOTIDE SEQUENCE [LARGE SCALE GENOMIC DNA]</scope>
    <source>
        <strain evidence="3 4">WTE16</strain>
    </source>
</reference>
<dbReference type="EMBL" id="QEWP01000007">
    <property type="protein sequence ID" value="PWD99483.1"/>
    <property type="molecule type" value="Genomic_DNA"/>
</dbReference>
<proteinExistence type="predicted"/>
<dbReference type="RefSeq" id="WP_109264475.1">
    <property type="nucleotide sequence ID" value="NZ_QEWP01000007.1"/>
</dbReference>
<name>A0A2U2B8V9_9BACT</name>
<keyword evidence="1" id="KW-0378">Hydrolase</keyword>
<evidence type="ECO:0000259" key="2">
    <source>
        <dbReference type="Pfam" id="PF03629"/>
    </source>
</evidence>
<protein>
    <recommendedName>
        <fullName evidence="2">Sialate O-acetylesterase domain-containing protein</fullName>
    </recommendedName>
</protein>